<dbReference type="InterPro" id="IPR002890">
    <property type="entry name" value="MG2"/>
</dbReference>
<dbReference type="PANTHER" id="PTHR40094">
    <property type="entry name" value="ALPHA-2-MACROGLOBULIN HOMOLOG"/>
    <property type="match status" value="1"/>
</dbReference>
<dbReference type="InterPro" id="IPR001599">
    <property type="entry name" value="Macroglobln_a2"/>
</dbReference>
<evidence type="ECO:0000313" key="6">
    <source>
        <dbReference type="Proteomes" id="UP000214747"/>
    </source>
</evidence>
<name>A0A225T0B0_9BURK</name>
<dbReference type="SMART" id="SM01360">
    <property type="entry name" value="A2M"/>
    <property type="match status" value="1"/>
</dbReference>
<comment type="similarity">
    <text evidence="1">Belongs to the protease inhibitor I39 (alpha-2-macroglobulin) family. Bacterial alpha-2-macroglobulin subfamily.</text>
</comment>
<feature type="domain" description="Alpha-2-macroglobulin bait region" evidence="3">
    <location>
        <begin position="1039"/>
        <end position="1218"/>
    </location>
</feature>
<dbReference type="InterPro" id="IPR021868">
    <property type="entry name" value="Alpha_2_Macroglob_MG3"/>
</dbReference>
<dbReference type="Pfam" id="PF07703">
    <property type="entry name" value="A2M_BRD"/>
    <property type="match status" value="1"/>
</dbReference>
<organism evidence="5 6">
    <name type="scientific">Herbaspirillum aquaticum</name>
    <dbReference type="NCBI Taxonomy" id="568783"/>
    <lineage>
        <taxon>Bacteria</taxon>
        <taxon>Pseudomonadati</taxon>
        <taxon>Pseudomonadota</taxon>
        <taxon>Betaproteobacteria</taxon>
        <taxon>Burkholderiales</taxon>
        <taxon>Oxalobacteraceae</taxon>
        <taxon>Herbaspirillum</taxon>
    </lineage>
</organism>
<evidence type="ECO:0000313" key="5">
    <source>
        <dbReference type="EMBL" id="OWY36693.1"/>
    </source>
</evidence>
<evidence type="ECO:0000259" key="4">
    <source>
        <dbReference type="SMART" id="SM01360"/>
    </source>
</evidence>
<dbReference type="EMBL" id="NJGV01000001">
    <property type="protein sequence ID" value="OWY36693.1"/>
    <property type="molecule type" value="Genomic_DNA"/>
</dbReference>
<protein>
    <submittedName>
        <fullName evidence="5">Alpha-2-macroglobulin</fullName>
    </submittedName>
</protein>
<dbReference type="Pfam" id="PF00207">
    <property type="entry name" value="A2M"/>
    <property type="match status" value="1"/>
</dbReference>
<reference evidence="5 6" key="1">
    <citation type="journal article" date="2010" name="Int. J. Syst. Evol. Microbiol.">
        <title>Reclassification of Herbaspirillum putei as a later heterotypic synonym of Herbaspirillum huttiense, with the description of H. huttiense subsp. huttiense subsp. nov. and H. huttiense subsp. putei subsp. nov., comb. nov., and description of Herbaspirillum aquaticum sp. nov.</title>
        <authorList>
            <person name="Dobritsa A.P."/>
            <person name="Reddy M.C."/>
            <person name="Samadpour M."/>
        </authorList>
    </citation>
    <scope>NUCLEOTIDE SEQUENCE [LARGE SCALE GENOMIC DNA]</scope>
    <source>
        <strain evidence="5 6">IEH 4430</strain>
    </source>
</reference>
<dbReference type="Proteomes" id="UP000214747">
    <property type="component" value="Unassembled WGS sequence"/>
</dbReference>
<dbReference type="InterPro" id="IPR041246">
    <property type="entry name" value="Bact_MG10"/>
</dbReference>
<comment type="caution">
    <text evidence="5">The sequence shown here is derived from an EMBL/GenBank/DDBJ whole genome shotgun (WGS) entry which is preliminary data.</text>
</comment>
<proteinExistence type="inferred from homology"/>
<keyword evidence="6" id="KW-1185">Reference proteome</keyword>
<dbReference type="RefSeq" id="WP_088753379.1">
    <property type="nucleotide sequence ID" value="NZ_NJGV01000001.1"/>
</dbReference>
<dbReference type="SUPFAM" id="SSF48239">
    <property type="entry name" value="Terpenoid cyclases/Protein prenyltransferases"/>
    <property type="match status" value="1"/>
</dbReference>
<dbReference type="Pfam" id="PF01835">
    <property type="entry name" value="MG2"/>
    <property type="match status" value="1"/>
</dbReference>
<dbReference type="Pfam" id="PF17973">
    <property type="entry name" value="bMG10"/>
    <property type="match status" value="1"/>
</dbReference>
<feature type="region of interest" description="Disordered" evidence="2">
    <location>
        <begin position="738"/>
        <end position="760"/>
    </location>
</feature>
<dbReference type="Pfam" id="PF11974">
    <property type="entry name" value="bMG3"/>
    <property type="match status" value="1"/>
</dbReference>
<evidence type="ECO:0000256" key="2">
    <source>
        <dbReference type="SAM" id="MobiDB-lite"/>
    </source>
</evidence>
<gene>
    <name evidence="5" type="ORF">CEJ45_00920</name>
</gene>
<dbReference type="PANTHER" id="PTHR40094:SF1">
    <property type="entry name" value="UBIQUITIN DOMAIN-CONTAINING PROTEIN"/>
    <property type="match status" value="1"/>
</dbReference>
<dbReference type="InterPro" id="IPR008930">
    <property type="entry name" value="Terpenoid_cyclase/PrenylTrfase"/>
</dbReference>
<dbReference type="InterPro" id="IPR051802">
    <property type="entry name" value="YfhM-like"/>
</dbReference>
<evidence type="ECO:0000259" key="3">
    <source>
        <dbReference type="SMART" id="SM01359"/>
    </source>
</evidence>
<dbReference type="GO" id="GO:0004866">
    <property type="term" value="F:endopeptidase inhibitor activity"/>
    <property type="evidence" value="ECO:0007669"/>
    <property type="project" value="InterPro"/>
</dbReference>
<evidence type="ECO:0000256" key="1">
    <source>
        <dbReference type="ARBA" id="ARBA00010556"/>
    </source>
</evidence>
<sequence length="1963" mass="212944">MKQTENGMATRRPSIAAMCRAPLRGLLLAGAALLGLGTATALTAPAAYAANASVLSFSPQGEVQRIRQVRARFSESMVKFGDPKAASPFDADCAISGTARWADDKNWVYDFERDLPPGTRCSFNLRADARSVAGNTVGGKTRFQFSTGGPAVSRVEPYSSAVIAEDQAFILFQNGPAAEATVREHLYCEAEGINERIPTKAVGDADRKALLQQFAKGVDPASVTIVQCQQRLPNEAHVKLVWDRGIAAANAPSIVTSKPQVFNFQVRSEFAASLSCQRENANAACSPILPVTLSFSAPVPRKLAEQVVMNATTGKIKPTLEGDKDEAVRELRFKPPFPEKSDFTISLPSGFKDEDGRALANAGAFPLKSALADFPPLAKFPAAPFGIIELNADPTLPVTLRRVEAGLLVRGKDGRAMPGQVADLKVDGDKAVIAWLTRLNKFHEKWGDPKKVDTRSVSLLAKEPGAKKLDLPAQKDAKEGEWPFEVIGISLKDPGFYVVELESQKLGASLLGKPQPMYVRTSALVTNLSVHVKLGRANGAVWVTRLDDAKPVADAEIRVSNCDGTQLWQGKTNASGVAMMPVLEDACVNRGYSAENADKISGLFVSARKTDEKGRQDMAFALTSWNEGIESWRFNVPTDMDKSATTRATTIFDRTLFRAGETVSMKHVIRTETMQGFGLMRKEDLPTRVRISHLGSGQQYQFPLSWRGNKSAETSFTLPKEAKLGSYEVVLDQGTVDTAASSNANGPSDDGDNESGYGRGTYVTGSFRVEEFRLPLMQGRITPPKGAQVAIKEMPLDLQLNYINGGAAANQAVQVSSLLRSRSVNITGYDGFSFDAPRNDDDSNADDQKIVADKLAVTLDKNGAGRAVIGKLPALQRPQELLTEMTYSDPNGEVQTISNVTPLWPSAVVVGLRTGNWVSVKKKLTLTAVTLNTAGQPQAGVPVEIRGLARKTNSHRKRMVGGFYAYENDESKQDLGKLCSGKSDQHGMFTCDTELSEAGNVELIASAKDGNGNASAARSSVWVTGRGEVWFDGENQDRIDILPEKKNYQPGETANFQVRMPFRYATALVAVEREGVIDTRVVQLSGQDPTISVPMKAEYGPNVYVSVLAVRGRMREVPWYSFFIWGWKEPINWWHEFREYQGPGPIVDLSKPAWKFGIAEVNVGDAGHRLQVAVSTDKPAYPIRATAKVQVQVKLPNGKPAAGGEFALAAVDEALLELQPNGSWDVLRAMLQRRSYGVETSTAQMQVVGKRHYGKKATPAGGGGGRAPTRELFDTLLVWKPNVTLDAEGRAQLDVPLNDALTSFRIVAIAENGISDFGTGSISIRSTQDVQVISGLPPLVREGDSFNGSVTVRNTTTHDMTIKVAARAQGSTPASTLALPEREVKIAAGQSAEVMWPVQTPEGISQLAWEISAQEQGGQKARDAMKFTQRVVPAVPVTVQQATLFQLDKSAAINVARPADSLPGRGGLALSLKPSLAGGSDALTRYFVNYPFACLEQKTSKAIGLRDEAAWQKIVADLPTYLDGDGLAYYFPPADSGARRGSDTLTAYLLAATNEAGYAIPQASRDKMLDGLAAFVEGKVMRDFWSPQKDLDVRKLAALEALSRYNRVQPAMLGSIQVNLNAWPTSGLLDWIGILQRVSAIPERDKKLEQADQILRARLNFQGKRMGFSNEEGDYWWWLMSSADANANRLILLELNNPAWREDLPRLIAGAIGRQQRGHWSTTTANVWGSLALEKFARKFESEPVTGTTRARLEQNGASTATQSLAWSGAANGGKLQLPWPEGNAQGGSVRLAQDGNGKPWVTLQSLAAVPLKQPFAAGYRITRKVEAIEQKQAGVYTRGDVLRVTLDIDAQAEMTWVVVSDPVPGGATLLGSGLGRDSAIAQGKQEAPRDRGMGWLAYEERSFEAYRAYYEAMPKGRTSISYTVRLNNAGEFNLPPTRVEAMYAPEMFGEIPNGKLVVKAAQ</sequence>
<accession>A0A225T0B0</accession>
<dbReference type="SMART" id="SM01359">
    <property type="entry name" value="A2M_N_2"/>
    <property type="match status" value="1"/>
</dbReference>
<dbReference type="Gene3D" id="2.60.40.1930">
    <property type="match status" value="1"/>
</dbReference>
<feature type="domain" description="Alpha-2-macroglobulin" evidence="4">
    <location>
        <begin position="1276"/>
        <end position="1366"/>
    </location>
</feature>
<dbReference type="InterPro" id="IPR011625">
    <property type="entry name" value="A2M_N_BRD"/>
</dbReference>